<evidence type="ECO:0000313" key="2">
    <source>
        <dbReference type="Proteomes" id="UP001143910"/>
    </source>
</evidence>
<keyword evidence="2" id="KW-1185">Reference proteome</keyword>
<gene>
    <name evidence="1" type="ORF">NQ176_g5612</name>
</gene>
<proteinExistence type="predicted"/>
<reference evidence="1" key="1">
    <citation type="submission" date="2022-08" db="EMBL/GenBank/DDBJ databases">
        <title>Genome Sequence of Lecanicillium fungicola.</title>
        <authorList>
            <person name="Buettner E."/>
        </authorList>
    </citation>
    <scope>NUCLEOTIDE SEQUENCE</scope>
    <source>
        <strain evidence="1">Babe33</strain>
    </source>
</reference>
<dbReference type="Proteomes" id="UP001143910">
    <property type="component" value="Unassembled WGS sequence"/>
</dbReference>
<comment type="caution">
    <text evidence="1">The sequence shown here is derived from an EMBL/GenBank/DDBJ whole genome shotgun (WGS) entry which is preliminary data.</text>
</comment>
<sequence length="484" mass="52040">MEFKPTSTGFTAEPVPASRTRGDIEAEAADLLPLFELYPEIVYTKSDPAYDALAVLFNKALDIRPLAILRPSNQNHVREAVRIVSAAGLRLAIRAGGLDISGKNVAGIDGAGVLLDLRSLNSTEIAEDKLSATVGGGILIGDLVPALAAHDLFTPIGWHPMVGYCGWAMGGGYGLYASSYGLGSDQIVAAQIVLADGSIVVANDSKHTELLWALRGAGNGLWGVVTQLTVKVYPQPKALIGALAFPKKDWPAVMNEWAENFEPSLPHEYTGDVYIRNPVPESPELVLFFAWCPKEGERLDAGYAYLERLKALPGTPAYKVGEMTPAEWVAMVPSSQSIPIHLRGAITPGLTKAVAAVLIDQYDKTGPLYMGFPSHFLHGKAIEPNPAACFPLRFRHRLFPLTCSHINISTDAVMDARAKNFAEQVITDLKATGEVLPGVAYGNLIPVVDAVAEATFGTEALARLRKLKAEYDPHNFFGNGYPVL</sequence>
<evidence type="ECO:0000313" key="1">
    <source>
        <dbReference type="EMBL" id="KAJ2975261.1"/>
    </source>
</evidence>
<accession>A0ACC1N9F7</accession>
<protein>
    <submittedName>
        <fullName evidence="1">Uncharacterized protein</fullName>
    </submittedName>
</protein>
<organism evidence="1 2">
    <name type="scientific">Zarea fungicola</name>
    <dbReference type="NCBI Taxonomy" id="93591"/>
    <lineage>
        <taxon>Eukaryota</taxon>
        <taxon>Fungi</taxon>
        <taxon>Dikarya</taxon>
        <taxon>Ascomycota</taxon>
        <taxon>Pezizomycotina</taxon>
        <taxon>Sordariomycetes</taxon>
        <taxon>Hypocreomycetidae</taxon>
        <taxon>Hypocreales</taxon>
        <taxon>Cordycipitaceae</taxon>
        <taxon>Zarea</taxon>
    </lineage>
</organism>
<dbReference type="EMBL" id="JANJQO010000730">
    <property type="protein sequence ID" value="KAJ2975261.1"/>
    <property type="molecule type" value="Genomic_DNA"/>
</dbReference>
<name>A0ACC1N9F7_9HYPO</name>